<evidence type="ECO:0000313" key="2">
    <source>
        <dbReference type="Proteomes" id="UP000789920"/>
    </source>
</evidence>
<name>A0ACA9QHG3_9GLOM</name>
<organism evidence="1 2">
    <name type="scientific">Racocetra persica</name>
    <dbReference type="NCBI Taxonomy" id="160502"/>
    <lineage>
        <taxon>Eukaryota</taxon>
        <taxon>Fungi</taxon>
        <taxon>Fungi incertae sedis</taxon>
        <taxon>Mucoromycota</taxon>
        <taxon>Glomeromycotina</taxon>
        <taxon>Glomeromycetes</taxon>
        <taxon>Diversisporales</taxon>
        <taxon>Gigasporaceae</taxon>
        <taxon>Racocetra</taxon>
    </lineage>
</organism>
<keyword evidence="2" id="KW-1185">Reference proteome</keyword>
<gene>
    <name evidence="1" type="ORF">RPERSI_LOCUS14384</name>
</gene>
<reference evidence="1" key="1">
    <citation type="submission" date="2021-06" db="EMBL/GenBank/DDBJ databases">
        <authorList>
            <person name="Kallberg Y."/>
            <person name="Tangrot J."/>
            <person name="Rosling A."/>
        </authorList>
    </citation>
    <scope>NUCLEOTIDE SEQUENCE</scope>
    <source>
        <strain evidence="1">MA461A</strain>
    </source>
</reference>
<protein>
    <submittedName>
        <fullName evidence="1">18334_t:CDS:1</fullName>
    </submittedName>
</protein>
<evidence type="ECO:0000313" key="1">
    <source>
        <dbReference type="EMBL" id="CAG8752904.1"/>
    </source>
</evidence>
<comment type="caution">
    <text evidence="1">The sequence shown here is derived from an EMBL/GenBank/DDBJ whole genome shotgun (WGS) entry which is preliminary data.</text>
</comment>
<dbReference type="EMBL" id="CAJVQC010033062">
    <property type="protein sequence ID" value="CAG8752904.1"/>
    <property type="molecule type" value="Genomic_DNA"/>
</dbReference>
<sequence>NETDYVDNENSIDYFDENEMNNFDKNETDDFDIAPLDKFNKNSMNIVESSLHIEIIENIAQLQECSK</sequence>
<dbReference type="Proteomes" id="UP000789920">
    <property type="component" value="Unassembled WGS sequence"/>
</dbReference>
<feature type="non-terminal residue" evidence="1">
    <location>
        <position position="67"/>
    </location>
</feature>
<proteinExistence type="predicted"/>
<accession>A0ACA9QHG3</accession>
<feature type="non-terminal residue" evidence="1">
    <location>
        <position position="1"/>
    </location>
</feature>